<comment type="caution">
    <text evidence="2">The sequence shown here is derived from an EMBL/GenBank/DDBJ whole genome shotgun (WGS) entry which is preliminary data.</text>
</comment>
<reference evidence="2 3" key="1">
    <citation type="journal article" date="2024" name="G3 (Bethesda)">
        <title>Genome assembly of Hibiscus sabdariffa L. provides insights into metabolisms of medicinal natural products.</title>
        <authorList>
            <person name="Kim T."/>
        </authorList>
    </citation>
    <scope>NUCLEOTIDE SEQUENCE [LARGE SCALE GENOMIC DNA]</scope>
    <source>
        <strain evidence="2">TK-2024</strain>
        <tissue evidence="2">Old leaves</tissue>
    </source>
</reference>
<name>A0ABR2QMY8_9ROSI</name>
<feature type="compositionally biased region" description="Basic and acidic residues" evidence="1">
    <location>
        <begin position="68"/>
        <end position="86"/>
    </location>
</feature>
<feature type="region of interest" description="Disordered" evidence="1">
    <location>
        <begin position="58"/>
        <end position="134"/>
    </location>
</feature>
<gene>
    <name evidence="2" type="ORF">V6N11_024718</name>
</gene>
<dbReference type="PANTHER" id="PTHR33130">
    <property type="entry name" value="PUTATIVE (DUF1639)-RELATED"/>
    <property type="match status" value="1"/>
</dbReference>
<dbReference type="InterPro" id="IPR012438">
    <property type="entry name" value="DUF1639"/>
</dbReference>
<evidence type="ECO:0000313" key="2">
    <source>
        <dbReference type="EMBL" id="KAK9002027.1"/>
    </source>
</evidence>
<keyword evidence="3" id="KW-1185">Reference proteome</keyword>
<dbReference type="Pfam" id="PF07797">
    <property type="entry name" value="DUF1639"/>
    <property type="match status" value="1"/>
</dbReference>
<evidence type="ECO:0000256" key="1">
    <source>
        <dbReference type="SAM" id="MobiDB-lite"/>
    </source>
</evidence>
<evidence type="ECO:0000313" key="3">
    <source>
        <dbReference type="Proteomes" id="UP001396334"/>
    </source>
</evidence>
<protein>
    <submittedName>
        <fullName evidence="2">Uncharacterized protein</fullName>
    </submittedName>
</protein>
<organism evidence="2 3">
    <name type="scientific">Hibiscus sabdariffa</name>
    <name type="common">roselle</name>
    <dbReference type="NCBI Taxonomy" id="183260"/>
    <lineage>
        <taxon>Eukaryota</taxon>
        <taxon>Viridiplantae</taxon>
        <taxon>Streptophyta</taxon>
        <taxon>Embryophyta</taxon>
        <taxon>Tracheophyta</taxon>
        <taxon>Spermatophyta</taxon>
        <taxon>Magnoliopsida</taxon>
        <taxon>eudicotyledons</taxon>
        <taxon>Gunneridae</taxon>
        <taxon>Pentapetalae</taxon>
        <taxon>rosids</taxon>
        <taxon>malvids</taxon>
        <taxon>Malvales</taxon>
        <taxon>Malvaceae</taxon>
        <taxon>Malvoideae</taxon>
        <taxon>Hibiscus</taxon>
    </lineage>
</organism>
<dbReference type="PANTHER" id="PTHR33130:SF91">
    <property type="match status" value="1"/>
</dbReference>
<accession>A0ABR2QMY8</accession>
<feature type="compositionally biased region" description="Basic and acidic residues" evidence="1">
    <location>
        <begin position="100"/>
        <end position="113"/>
    </location>
</feature>
<feature type="region of interest" description="Disordered" evidence="1">
    <location>
        <begin position="202"/>
        <end position="229"/>
    </location>
</feature>
<feature type="compositionally biased region" description="Basic and acidic residues" evidence="1">
    <location>
        <begin position="202"/>
        <end position="225"/>
    </location>
</feature>
<sequence>MVFHSPPEVRNNSNRNEIQAQNLPMASSSALKSQPLHNFQLHGLKWAMNHTNNQRLRKLTDSAPKSPHRSETDSESDVLRMKDTVREAPPYDGASSGSSLDHKTGKSEKKAEKTGVSVTSEKKFNNGSGVSVTPEGRSKIYIRLRTKSQKHVVEVPETGNQSLNVEDFDEFVPKTWNLRPRKPFTKPQNLNGGGPKIVASAHENKAQRPEASRARNATEPKAAEKKAKKQRFSISLTREEIEDDIFAMTGSKPSRRPKKRAKNVQKQLDCLFPGMWLSSVTPSCYKVPDPPLKNELVEMKGQQMCIVLVPFCLIPDEVEIFEYNALLTGS</sequence>
<dbReference type="Proteomes" id="UP001396334">
    <property type="component" value="Unassembled WGS sequence"/>
</dbReference>
<dbReference type="EMBL" id="JBBPBN010000035">
    <property type="protein sequence ID" value="KAK9002027.1"/>
    <property type="molecule type" value="Genomic_DNA"/>
</dbReference>
<proteinExistence type="predicted"/>